<feature type="transmembrane region" description="Helical" evidence="6">
    <location>
        <begin position="208"/>
        <end position="228"/>
    </location>
</feature>
<feature type="transmembrane region" description="Helical" evidence="6">
    <location>
        <begin position="273"/>
        <end position="298"/>
    </location>
</feature>
<feature type="transmembrane region" description="Helical" evidence="6">
    <location>
        <begin position="334"/>
        <end position="355"/>
    </location>
</feature>
<feature type="transmembrane region" description="Helical" evidence="6">
    <location>
        <begin position="142"/>
        <end position="161"/>
    </location>
</feature>
<evidence type="ECO:0000256" key="3">
    <source>
        <dbReference type="ARBA" id="ARBA00022692"/>
    </source>
</evidence>
<proteinExistence type="predicted"/>
<evidence type="ECO:0000256" key="6">
    <source>
        <dbReference type="SAM" id="Phobius"/>
    </source>
</evidence>
<dbReference type="PANTHER" id="PTHR42718">
    <property type="entry name" value="MAJOR FACILITATOR SUPERFAMILY MULTIDRUG TRANSPORTER MFSC"/>
    <property type="match status" value="1"/>
</dbReference>
<sequence length="472" mass="50197">MSRLFETRPGDDGLPGPQRRIAVWVLILGTLMAVLDANMVNIALPTLARDLDVEPSRAVWIVNLYQLVGAVSLIAFAALSELVTRRLLYIGGLVVFTLASLGCALARELEPLLIWRALQGLGAAAMLSIGPSLYRSIFPSRLLGSALGISAMVVALGYASGPSLGGMLLTVADWPWLFALNVPVGCVVLLLAWRTLPRETHRSRGFDVWGALLSAITLGALVMAMDGLGHAASARQTVGLFALGGACGWAFVQRQRRAEYPLLPLSIFAEPRFSLAALVSNLAFIAQGLAFVCLSFLYQSQMSYSPLETAWLFTPWPLAIMLIGPLAGRLADRYNATLLASLGLALLLVGLALLAMLRSDAAVVDILWRTALCGLGFGLYQSPNNRELLSSVPRALSANASGVMSTVRTFGQSLGVALVGVVLAWPAANVQAALWLGCAAVALALLASVWRIPMTSAPVRDEPFERPSPGSR</sequence>
<dbReference type="PRINTS" id="PR01036">
    <property type="entry name" value="TCRTETB"/>
</dbReference>
<reference evidence="8 9" key="1">
    <citation type="submission" date="2016-10" db="EMBL/GenBank/DDBJ databases">
        <authorList>
            <person name="de Groot N.N."/>
        </authorList>
    </citation>
    <scope>NUCLEOTIDE SEQUENCE [LARGE SCALE GENOMIC DNA]</scope>
    <source>
        <strain evidence="8 9">DSM 14789</strain>
    </source>
</reference>
<evidence type="ECO:0000256" key="5">
    <source>
        <dbReference type="ARBA" id="ARBA00023136"/>
    </source>
</evidence>
<feature type="transmembrane region" description="Helical" evidence="6">
    <location>
        <begin position="60"/>
        <end position="80"/>
    </location>
</feature>
<evidence type="ECO:0000313" key="9">
    <source>
        <dbReference type="Proteomes" id="UP000198654"/>
    </source>
</evidence>
<evidence type="ECO:0000259" key="7">
    <source>
        <dbReference type="PROSITE" id="PS50850"/>
    </source>
</evidence>
<dbReference type="CDD" id="cd17321">
    <property type="entry name" value="MFS_MMR_MDR_like"/>
    <property type="match status" value="1"/>
</dbReference>
<feature type="domain" description="Major facilitator superfamily (MFS) profile" evidence="7">
    <location>
        <begin position="22"/>
        <end position="456"/>
    </location>
</feature>
<feature type="transmembrane region" description="Helical" evidence="6">
    <location>
        <begin position="113"/>
        <end position="130"/>
    </location>
</feature>
<dbReference type="InterPro" id="IPR011701">
    <property type="entry name" value="MFS"/>
</dbReference>
<feature type="transmembrane region" description="Helical" evidence="6">
    <location>
        <begin position="234"/>
        <end position="252"/>
    </location>
</feature>
<dbReference type="Gene3D" id="1.20.1250.20">
    <property type="entry name" value="MFS general substrate transporter like domains"/>
    <property type="match status" value="1"/>
</dbReference>
<dbReference type="AlphaFoldDB" id="A0A1G9Q777"/>
<protein>
    <submittedName>
        <fullName evidence="8">MFS transporter, DHA2 family, multidrug resistance protein</fullName>
    </submittedName>
</protein>
<dbReference type="InterPro" id="IPR020846">
    <property type="entry name" value="MFS_dom"/>
</dbReference>
<dbReference type="RefSeq" id="WP_089730325.1">
    <property type="nucleotide sequence ID" value="NZ_FNGI01000011.1"/>
</dbReference>
<evidence type="ECO:0000256" key="2">
    <source>
        <dbReference type="ARBA" id="ARBA00022448"/>
    </source>
</evidence>
<dbReference type="GO" id="GO:0022857">
    <property type="term" value="F:transmembrane transporter activity"/>
    <property type="evidence" value="ECO:0007669"/>
    <property type="project" value="InterPro"/>
</dbReference>
<accession>A0A1G9Q777</accession>
<feature type="transmembrane region" description="Helical" evidence="6">
    <location>
        <begin position="432"/>
        <end position="450"/>
    </location>
</feature>
<keyword evidence="9" id="KW-1185">Reference proteome</keyword>
<evidence type="ECO:0000313" key="8">
    <source>
        <dbReference type="EMBL" id="SDM06856.1"/>
    </source>
</evidence>
<organism evidence="8 9">
    <name type="scientific">Modicisalibacter muralis</name>
    <dbReference type="NCBI Taxonomy" id="119000"/>
    <lineage>
        <taxon>Bacteria</taxon>
        <taxon>Pseudomonadati</taxon>
        <taxon>Pseudomonadota</taxon>
        <taxon>Gammaproteobacteria</taxon>
        <taxon>Oceanospirillales</taxon>
        <taxon>Halomonadaceae</taxon>
        <taxon>Modicisalibacter</taxon>
    </lineage>
</organism>
<dbReference type="PANTHER" id="PTHR42718:SF9">
    <property type="entry name" value="MAJOR FACILITATOR SUPERFAMILY MULTIDRUG TRANSPORTER MFSC"/>
    <property type="match status" value="1"/>
</dbReference>
<keyword evidence="4 6" id="KW-1133">Transmembrane helix</keyword>
<dbReference type="SUPFAM" id="SSF103473">
    <property type="entry name" value="MFS general substrate transporter"/>
    <property type="match status" value="1"/>
</dbReference>
<dbReference type="Proteomes" id="UP000198654">
    <property type="component" value="Unassembled WGS sequence"/>
</dbReference>
<comment type="subcellular location">
    <subcellularLocation>
        <location evidence="1">Membrane</location>
        <topology evidence="1">Multi-pass membrane protein</topology>
    </subcellularLocation>
</comment>
<dbReference type="Pfam" id="PF07690">
    <property type="entry name" value="MFS_1"/>
    <property type="match status" value="1"/>
</dbReference>
<feature type="transmembrane region" description="Helical" evidence="6">
    <location>
        <begin position="401"/>
        <end position="426"/>
    </location>
</feature>
<dbReference type="STRING" id="119000.SAMN05661010_03246"/>
<gene>
    <name evidence="8" type="ORF">SAMN05661010_03246</name>
</gene>
<dbReference type="PROSITE" id="PS50850">
    <property type="entry name" value="MFS"/>
    <property type="match status" value="1"/>
</dbReference>
<dbReference type="InterPro" id="IPR036259">
    <property type="entry name" value="MFS_trans_sf"/>
</dbReference>
<keyword evidence="2" id="KW-0813">Transport</keyword>
<keyword evidence="3 6" id="KW-0812">Transmembrane</keyword>
<keyword evidence="5 6" id="KW-0472">Membrane</keyword>
<name>A0A1G9Q777_9GAMM</name>
<dbReference type="GO" id="GO:0016020">
    <property type="term" value="C:membrane"/>
    <property type="evidence" value="ECO:0007669"/>
    <property type="project" value="UniProtKB-SubCell"/>
</dbReference>
<dbReference type="EMBL" id="FNGI01000011">
    <property type="protein sequence ID" value="SDM06856.1"/>
    <property type="molecule type" value="Genomic_DNA"/>
</dbReference>
<feature type="transmembrane region" description="Helical" evidence="6">
    <location>
        <begin position="21"/>
        <end position="40"/>
    </location>
</feature>
<feature type="transmembrane region" description="Helical" evidence="6">
    <location>
        <begin position="87"/>
        <end position="107"/>
    </location>
</feature>
<dbReference type="Gene3D" id="1.20.1720.10">
    <property type="entry name" value="Multidrug resistance protein D"/>
    <property type="match status" value="1"/>
</dbReference>
<evidence type="ECO:0000256" key="4">
    <source>
        <dbReference type="ARBA" id="ARBA00022989"/>
    </source>
</evidence>
<evidence type="ECO:0000256" key="1">
    <source>
        <dbReference type="ARBA" id="ARBA00004141"/>
    </source>
</evidence>
<feature type="transmembrane region" description="Helical" evidence="6">
    <location>
        <begin position="310"/>
        <end position="327"/>
    </location>
</feature>
<dbReference type="OrthoDB" id="9812221at2"/>
<feature type="transmembrane region" description="Helical" evidence="6">
    <location>
        <begin position="176"/>
        <end position="196"/>
    </location>
</feature>